<keyword evidence="3" id="KW-1185">Reference proteome</keyword>
<evidence type="ECO:0008006" key="4">
    <source>
        <dbReference type="Google" id="ProtNLM"/>
    </source>
</evidence>
<feature type="chain" id="PRO_5022120506" description="GLPGLI family protein" evidence="1">
    <location>
        <begin position="19"/>
        <end position="232"/>
    </location>
</feature>
<reference evidence="2 3" key="1">
    <citation type="journal article" date="2013" name="Stand. Genomic Sci.">
        <title>Genomic Encyclopedia of Type Strains, Phase I: The one thousand microbial genomes (KMG-I) project.</title>
        <authorList>
            <person name="Kyrpides N.C."/>
            <person name="Woyke T."/>
            <person name="Eisen J.A."/>
            <person name="Garrity G."/>
            <person name="Lilburn T.G."/>
            <person name="Beck B.J."/>
            <person name="Whitman W.B."/>
            <person name="Hugenholtz P."/>
            <person name="Klenk H.P."/>
        </authorList>
    </citation>
    <scope>NUCLEOTIDE SEQUENCE [LARGE SCALE GENOMIC DNA]</scope>
    <source>
        <strain evidence="2 3">DSM 13484</strain>
    </source>
</reference>
<gene>
    <name evidence="2" type="ORF">LX66_3625</name>
</gene>
<dbReference type="EMBL" id="VLLG01000004">
    <property type="protein sequence ID" value="TWI86368.1"/>
    <property type="molecule type" value="Genomic_DNA"/>
</dbReference>
<protein>
    <recommendedName>
        <fullName evidence="4">GLPGLI family protein</fullName>
    </recommendedName>
</protein>
<comment type="caution">
    <text evidence="2">The sequence shown here is derived from an EMBL/GenBank/DDBJ whole genome shotgun (WGS) entry which is preliminary data.</text>
</comment>
<evidence type="ECO:0000313" key="2">
    <source>
        <dbReference type="EMBL" id="TWI86368.1"/>
    </source>
</evidence>
<name>A0A562SZ92_CHIJA</name>
<organism evidence="2 3">
    <name type="scientific">Chitinophaga japonensis</name>
    <name type="common">Flexibacter japonensis</name>
    <dbReference type="NCBI Taxonomy" id="104662"/>
    <lineage>
        <taxon>Bacteria</taxon>
        <taxon>Pseudomonadati</taxon>
        <taxon>Bacteroidota</taxon>
        <taxon>Chitinophagia</taxon>
        <taxon>Chitinophagales</taxon>
        <taxon>Chitinophagaceae</taxon>
        <taxon>Chitinophaga</taxon>
    </lineage>
</organism>
<feature type="signal peptide" evidence="1">
    <location>
        <begin position="1"/>
        <end position="18"/>
    </location>
</feature>
<accession>A0A562SZ92</accession>
<evidence type="ECO:0000256" key="1">
    <source>
        <dbReference type="SAM" id="SignalP"/>
    </source>
</evidence>
<dbReference type="RefSeq" id="WP_145716138.1">
    <property type="nucleotide sequence ID" value="NZ_BAAAFY010000005.1"/>
</dbReference>
<sequence>MKIVIQLFCLLIASNLFGQKFSSAIELTKDSDTTFWYGYHLKNIEKINLIKPDSDTDFLRVSSSRYFLEISPIANRMVFYANELWKGVQTGESFIKSYDLTAQQVSDIKQLYKKLDVQKIPSDKFIKSWQQGFDGITYIIEEKSHKLYAFKNYWTPSAQYEFDESRRILAFTSTIEEIVDYSSKWKEFQREIPFYGWTYNGSLIVLKVIVNTKEYRKYKRKKNRQLRDKKLQ</sequence>
<keyword evidence="1" id="KW-0732">Signal</keyword>
<dbReference type="OrthoDB" id="982108at2"/>
<dbReference type="AlphaFoldDB" id="A0A562SZ92"/>
<dbReference type="Proteomes" id="UP000316778">
    <property type="component" value="Unassembled WGS sequence"/>
</dbReference>
<evidence type="ECO:0000313" key="3">
    <source>
        <dbReference type="Proteomes" id="UP000316778"/>
    </source>
</evidence>
<proteinExistence type="predicted"/>